<proteinExistence type="predicted"/>
<accession>A0A1F5G6J8</accession>
<evidence type="ECO:0008006" key="3">
    <source>
        <dbReference type="Google" id="ProtNLM"/>
    </source>
</evidence>
<sequence>MSEERSVVQTVDNLLHLRRSRRGLGIFVVRLAVGAAIMKTAGETIGLAAEMKDIENTWSRAAVSNEEFFQNYQDKLQKVTLGASFAPEEFSSQERDKSLAMEALRITIEELGIRDVRLGIRWNKVIGESGEFDFGFYKPYLDYCLEKDVNVCLNIGPIKTFRWKEEHVPGYILAKLPSVPQKRSVIRKDDVLAQYALEYTRQLLTHITSSYSQHQLLKITKIQPENEGLFPFGENEWTMGTEYIKKLIRTIERYFPHAKILLNSAGKKNLREITRIFNEMKLEDPQKFNGRFISGFNYHYKTPKPEFPAYLNTVTDFIYEKLDPISAPGMHKTCEQNLEDAKRFGFRIQVTEGQAEPYPPHYTPGNDATGFRFMLLRCMERILNLDQHQSLISIWGIEGLVKKIISDALDNEHMQIIEIIKTVNRMMPEQELAQA</sequence>
<protein>
    <recommendedName>
        <fullName evidence="3">Glycoside hydrolase family 42 N-terminal domain-containing protein</fullName>
    </recommendedName>
</protein>
<evidence type="ECO:0000313" key="2">
    <source>
        <dbReference type="Proteomes" id="UP000179102"/>
    </source>
</evidence>
<dbReference type="Gene3D" id="3.20.20.80">
    <property type="entry name" value="Glycosidases"/>
    <property type="match status" value="1"/>
</dbReference>
<reference evidence="1 2" key="1">
    <citation type="journal article" date="2016" name="Nat. Commun.">
        <title>Thousands of microbial genomes shed light on interconnected biogeochemical processes in an aquifer system.</title>
        <authorList>
            <person name="Anantharaman K."/>
            <person name="Brown C.T."/>
            <person name="Hug L.A."/>
            <person name="Sharon I."/>
            <person name="Castelle C.J."/>
            <person name="Probst A.J."/>
            <person name="Thomas B.C."/>
            <person name="Singh A."/>
            <person name="Wilkins M.J."/>
            <person name="Karaoz U."/>
            <person name="Brodie E.L."/>
            <person name="Williams K.H."/>
            <person name="Hubbard S.S."/>
            <person name="Banfield J.F."/>
        </authorList>
    </citation>
    <scope>NUCLEOTIDE SEQUENCE [LARGE SCALE GENOMIC DNA]</scope>
</reference>
<dbReference type="InterPro" id="IPR017853">
    <property type="entry name" value="GH"/>
</dbReference>
<dbReference type="EMBL" id="MFAZ01000013">
    <property type="protein sequence ID" value="OGD87444.1"/>
    <property type="molecule type" value="Genomic_DNA"/>
</dbReference>
<comment type="caution">
    <text evidence="1">The sequence shown here is derived from an EMBL/GenBank/DDBJ whole genome shotgun (WGS) entry which is preliminary data.</text>
</comment>
<dbReference type="SUPFAM" id="SSF51445">
    <property type="entry name" value="(Trans)glycosidases"/>
    <property type="match status" value="1"/>
</dbReference>
<dbReference type="Proteomes" id="UP000179102">
    <property type="component" value="Unassembled WGS sequence"/>
</dbReference>
<name>A0A1F5G6J8_9BACT</name>
<gene>
    <name evidence="1" type="ORF">A2870_03850</name>
</gene>
<evidence type="ECO:0000313" key="1">
    <source>
        <dbReference type="EMBL" id="OGD87444.1"/>
    </source>
</evidence>
<organism evidence="1 2">
    <name type="scientific">Candidatus Curtissbacteria bacterium RIFCSPHIGHO2_01_FULL_41_11</name>
    <dbReference type="NCBI Taxonomy" id="1797711"/>
    <lineage>
        <taxon>Bacteria</taxon>
        <taxon>Candidatus Curtissiibacteriota</taxon>
    </lineage>
</organism>
<dbReference type="AlphaFoldDB" id="A0A1F5G6J8"/>